<dbReference type="AlphaFoldDB" id="A0A484KU26"/>
<feature type="transmembrane region" description="Helical" evidence="1">
    <location>
        <begin position="86"/>
        <end position="103"/>
    </location>
</feature>
<name>A0A484KU26_9ASTE</name>
<sequence>MEYSVFLNRSLSQTIASQHLQSFASSIALRLKARKPLVCWWKPMDLPANIFQLWVASFSRYVVLAVLLAIHHLPSSYVTCKFQHRFLHFALIIKVSILSSFHLDFNPHRKTIKA</sequence>
<evidence type="ECO:0000313" key="3">
    <source>
        <dbReference type="Proteomes" id="UP000595140"/>
    </source>
</evidence>
<organism evidence="2 3">
    <name type="scientific">Cuscuta campestris</name>
    <dbReference type="NCBI Taxonomy" id="132261"/>
    <lineage>
        <taxon>Eukaryota</taxon>
        <taxon>Viridiplantae</taxon>
        <taxon>Streptophyta</taxon>
        <taxon>Embryophyta</taxon>
        <taxon>Tracheophyta</taxon>
        <taxon>Spermatophyta</taxon>
        <taxon>Magnoliopsida</taxon>
        <taxon>eudicotyledons</taxon>
        <taxon>Gunneridae</taxon>
        <taxon>Pentapetalae</taxon>
        <taxon>asterids</taxon>
        <taxon>lamiids</taxon>
        <taxon>Solanales</taxon>
        <taxon>Convolvulaceae</taxon>
        <taxon>Cuscuteae</taxon>
        <taxon>Cuscuta</taxon>
        <taxon>Cuscuta subgen. Grammica</taxon>
        <taxon>Cuscuta sect. Cleistogrammica</taxon>
    </lineage>
</organism>
<reference evidence="2 3" key="1">
    <citation type="submission" date="2018-04" db="EMBL/GenBank/DDBJ databases">
        <authorList>
            <person name="Vogel A."/>
        </authorList>
    </citation>
    <scope>NUCLEOTIDE SEQUENCE [LARGE SCALE GENOMIC DNA]</scope>
</reference>
<keyword evidence="1" id="KW-1133">Transmembrane helix</keyword>
<keyword evidence="3" id="KW-1185">Reference proteome</keyword>
<keyword evidence="1" id="KW-0472">Membrane</keyword>
<protein>
    <submittedName>
        <fullName evidence="2">Uncharacterized protein</fullName>
    </submittedName>
</protein>
<proteinExistence type="predicted"/>
<dbReference type="Proteomes" id="UP000595140">
    <property type="component" value="Unassembled WGS sequence"/>
</dbReference>
<evidence type="ECO:0000313" key="2">
    <source>
        <dbReference type="EMBL" id="VFQ67394.1"/>
    </source>
</evidence>
<feature type="transmembrane region" description="Helical" evidence="1">
    <location>
        <begin position="50"/>
        <end position="74"/>
    </location>
</feature>
<dbReference type="EMBL" id="OOIL02000603">
    <property type="protein sequence ID" value="VFQ67394.1"/>
    <property type="molecule type" value="Genomic_DNA"/>
</dbReference>
<gene>
    <name evidence="2" type="ORF">CCAM_LOCUS9170</name>
</gene>
<accession>A0A484KU26</accession>
<evidence type="ECO:0000256" key="1">
    <source>
        <dbReference type="SAM" id="Phobius"/>
    </source>
</evidence>
<keyword evidence="1" id="KW-0812">Transmembrane</keyword>